<protein>
    <submittedName>
        <fullName evidence="1">Uncharacterized protein</fullName>
    </submittedName>
</protein>
<organism evidence="1 2">
    <name type="scientific">Methylacidimicrobium tartarophylax</name>
    <dbReference type="NCBI Taxonomy" id="1041768"/>
    <lineage>
        <taxon>Bacteria</taxon>
        <taxon>Pseudomonadati</taxon>
        <taxon>Verrucomicrobiota</taxon>
        <taxon>Methylacidimicrobium</taxon>
    </lineage>
</organism>
<gene>
    <name evidence="1" type="ORF">MAMT_01687</name>
</gene>
<reference evidence="1 2" key="1">
    <citation type="submission" date="2019-09" db="EMBL/GenBank/DDBJ databases">
        <authorList>
            <person name="Cremers G."/>
        </authorList>
    </citation>
    <scope>NUCLEOTIDE SEQUENCE [LARGE SCALE GENOMIC DNA]</scope>
    <source>
        <strain evidence="1">4A</strain>
    </source>
</reference>
<evidence type="ECO:0000313" key="2">
    <source>
        <dbReference type="Proteomes" id="UP000334923"/>
    </source>
</evidence>
<keyword evidence="2" id="KW-1185">Reference proteome</keyword>
<dbReference type="EMBL" id="CABFVA020000087">
    <property type="protein sequence ID" value="VVM07328.1"/>
    <property type="molecule type" value="Genomic_DNA"/>
</dbReference>
<evidence type="ECO:0000313" key="1">
    <source>
        <dbReference type="EMBL" id="VVM07328.1"/>
    </source>
</evidence>
<dbReference type="Proteomes" id="UP000334923">
    <property type="component" value="Unassembled WGS sequence"/>
</dbReference>
<proteinExistence type="predicted"/>
<name>A0A5E6MPG7_9BACT</name>
<accession>A0A5E6MPG7</accession>
<sequence>MAAPPLTKRKTLLAYAEKFERNEAADEECLGQDLAR</sequence>
<dbReference type="AlphaFoldDB" id="A0A5E6MPG7"/>